<keyword evidence="8" id="KW-0560">Oxidoreductase</keyword>
<dbReference type="SUPFAM" id="SSF53706">
    <property type="entry name" value="Formate dehydrogenase/DMSO reductase, domains 1-3"/>
    <property type="match status" value="1"/>
</dbReference>
<dbReference type="GO" id="GO:0009061">
    <property type="term" value="P:anaerobic respiration"/>
    <property type="evidence" value="ECO:0007669"/>
    <property type="project" value="TreeGrafter"/>
</dbReference>
<dbReference type="InterPro" id="IPR006311">
    <property type="entry name" value="TAT_signal"/>
</dbReference>
<evidence type="ECO:0000256" key="8">
    <source>
        <dbReference type="ARBA" id="ARBA00023002"/>
    </source>
</evidence>
<dbReference type="InterPro" id="IPR041954">
    <property type="entry name" value="CT_DMSOR/BSOR/TMAOR"/>
</dbReference>
<dbReference type="EC" id="1.7.2.3" evidence="3"/>
<evidence type="ECO:0000256" key="7">
    <source>
        <dbReference type="ARBA" id="ARBA00022764"/>
    </source>
</evidence>
<dbReference type="InterPro" id="IPR006657">
    <property type="entry name" value="MoPterin_dinucl-bd_dom"/>
</dbReference>
<keyword evidence="7" id="KW-0574">Periplasm</keyword>
<evidence type="ECO:0000259" key="16">
    <source>
        <dbReference type="Pfam" id="PF00384"/>
    </source>
</evidence>
<evidence type="ECO:0000256" key="10">
    <source>
        <dbReference type="ARBA" id="ARBA00050606"/>
    </source>
</evidence>
<dbReference type="Proteomes" id="UP000219439">
    <property type="component" value="Unassembled WGS sequence"/>
</dbReference>
<keyword evidence="20" id="KW-1185">Reference proteome</keyword>
<comment type="similarity">
    <text evidence="2">Belongs to the prokaryotic molybdopterin-containing oxidoreductase family.</text>
</comment>
<reference evidence="19 20" key="1">
    <citation type="submission" date="2017-09" db="EMBL/GenBank/DDBJ databases">
        <authorList>
            <person name="Ehlers B."/>
            <person name="Leendertz F.H."/>
        </authorList>
    </citation>
    <scope>NUCLEOTIDE SEQUENCE [LARGE SCALE GENOMIC DNA]</scope>
    <source>
        <strain evidence="19 20">DSM 18289</strain>
    </source>
</reference>
<evidence type="ECO:0000256" key="5">
    <source>
        <dbReference type="ARBA" id="ARBA00022723"/>
    </source>
</evidence>
<dbReference type="Pfam" id="PF01568">
    <property type="entry name" value="Molydop_binding"/>
    <property type="match status" value="1"/>
</dbReference>
<dbReference type="AlphaFoldDB" id="A0A285PIH5"/>
<evidence type="ECO:0000256" key="4">
    <source>
        <dbReference type="ARBA" id="ARBA00022505"/>
    </source>
</evidence>
<comment type="cofactor">
    <cofactor evidence="14">
        <name>Mo-bis(molybdopterin guanine dinucleotide)</name>
        <dbReference type="ChEBI" id="CHEBI:60539"/>
    </cofactor>
    <text evidence="14">Binds 1 molybdenum-bis(molybdopterin guanine dinucleotide) (Mo-bis-MGD) cofactor per subunit.</text>
</comment>
<dbReference type="Gene3D" id="3.90.55.10">
    <property type="entry name" value="Dimethylsulfoxide Reductase, domain 3"/>
    <property type="match status" value="1"/>
</dbReference>
<dbReference type="Pfam" id="PF18364">
    <property type="entry name" value="Molybdopterin_N"/>
    <property type="match status" value="1"/>
</dbReference>
<dbReference type="FunFam" id="2.40.40.20:FF:000009">
    <property type="entry name" value="Biotin sulfoxide reductase 2"/>
    <property type="match status" value="1"/>
</dbReference>
<evidence type="ECO:0000256" key="13">
    <source>
        <dbReference type="ARBA" id="ARBA00068174"/>
    </source>
</evidence>
<dbReference type="EMBL" id="OBEL01000009">
    <property type="protein sequence ID" value="SNZ21529.1"/>
    <property type="molecule type" value="Genomic_DNA"/>
</dbReference>
<feature type="domain" description="Molybdopterin oxidoreductase" evidence="16">
    <location>
        <begin position="88"/>
        <end position="556"/>
    </location>
</feature>
<dbReference type="OrthoDB" id="9759518at2"/>
<evidence type="ECO:0000259" key="17">
    <source>
        <dbReference type="Pfam" id="PF01568"/>
    </source>
</evidence>
<comment type="catalytic activity">
    <reaction evidence="9">
        <text>trimethylamine + 2 Fe(III)-[cytochrome c] + H2O = trimethylamine N-oxide + 2 Fe(II)-[cytochrome c] + 3 H(+)</text>
        <dbReference type="Rhea" id="RHEA:24236"/>
        <dbReference type="Rhea" id="RHEA-COMP:10350"/>
        <dbReference type="Rhea" id="RHEA-COMP:14399"/>
        <dbReference type="ChEBI" id="CHEBI:15377"/>
        <dbReference type="ChEBI" id="CHEBI:15378"/>
        <dbReference type="ChEBI" id="CHEBI:15724"/>
        <dbReference type="ChEBI" id="CHEBI:29033"/>
        <dbReference type="ChEBI" id="CHEBI:29034"/>
        <dbReference type="ChEBI" id="CHEBI:58389"/>
        <dbReference type="EC" id="1.7.2.3"/>
    </reaction>
</comment>
<dbReference type="InterPro" id="IPR006658">
    <property type="entry name" value="BisC"/>
</dbReference>
<feature type="binding site" evidence="14">
    <location>
        <position position="469"/>
    </location>
    <ligand>
        <name>Mo-bis(molybdopterin guanine dinucleotide)</name>
        <dbReference type="ChEBI" id="CHEBI:60539"/>
    </ligand>
</feature>
<dbReference type="InterPro" id="IPR006655">
    <property type="entry name" value="Mopterin_OxRdtase_prok_CS"/>
</dbReference>
<evidence type="ECO:0000313" key="20">
    <source>
        <dbReference type="Proteomes" id="UP000219439"/>
    </source>
</evidence>
<dbReference type="InterPro" id="IPR009010">
    <property type="entry name" value="Asp_de-COase-like_dom_sf"/>
</dbReference>
<feature type="region of interest" description="Disordered" evidence="15">
    <location>
        <begin position="403"/>
        <end position="425"/>
    </location>
</feature>
<dbReference type="InterPro" id="IPR050612">
    <property type="entry name" value="Prok_Mopterin_Oxidored"/>
</dbReference>
<evidence type="ECO:0000256" key="11">
    <source>
        <dbReference type="ARBA" id="ARBA00056722"/>
    </source>
</evidence>
<evidence type="ECO:0000259" key="18">
    <source>
        <dbReference type="Pfam" id="PF18364"/>
    </source>
</evidence>
<dbReference type="CDD" id="cd02793">
    <property type="entry name" value="MopB_CT_DMSOR-BSOR-TMAOR"/>
    <property type="match status" value="1"/>
</dbReference>
<evidence type="ECO:0000313" key="19">
    <source>
        <dbReference type="EMBL" id="SNZ21529.1"/>
    </source>
</evidence>
<dbReference type="InterPro" id="IPR006656">
    <property type="entry name" value="Mopterin_OxRdtase"/>
</dbReference>
<dbReference type="CDD" id="cd02769">
    <property type="entry name" value="MopB_DMSOR-BSOR-TMAOR"/>
    <property type="match status" value="1"/>
</dbReference>
<feature type="binding site" evidence="14">
    <location>
        <position position="546"/>
    </location>
    <ligand>
        <name>Mo-bis(molybdopterin guanine dinucleotide)</name>
        <dbReference type="ChEBI" id="CHEBI:60539"/>
    </ligand>
</feature>
<sequence>MAKTNGLSRRSFLGTTAVASLGALFGPSLLGSGVARAANGEVLTGSHWGAFRATVKDGRWTSVRGWEHDPYPSSQLEGVMDSVYSPTRIKYPMVRRAYLEGGPGASPETRGMDDFVRVSWDKALDLVANEIKRVQKEHGPEGLFGGSYGWFSPGKLHNARTLGRRMLNGSGGFVSHIGDYSTAASQVIMPHVMGTLEVYEQQTAWPVVVENTDILVIWGADPYVTNQIGWVIPDHGGYKGMEDFKKTGKRVICIDPIKTDTCKYFDAELISPKPQTDVAMMLGMAHTLQSEGLSDTDFLENYTTGFDKFLPYLMGETDGQPKSAEWASEICGIEAKLIKQLARDFKENRTMLSSGWSMQRMHHGEQAHWMLVTLACMLGQIGLPGGGFGLSYHYANGGSPSASGPKVSGISDGGRQESKWASSKPSKAATALPVSRLVEALENPGGEFDFNGKRQIFPDVRLVYWSGGNPFMHHQDRNGMLKAWEKVETFIVNDFQWTATARHADIVLPATTTYERNDISMYGDYSANAIIAMKKVVEPMYEARNDFDIFAEISERLGSREFFDEGKDEMAWIRQFYKTAYDQADSSGIDMPDFDAFWEKGHVLYPITDEGKNYVRYGDFREDPLLEPLGTPSGLIEIYSRNIEKMGYDDCPPHPMWMEPFERLDGPDAKFPLHVTTSHPKHRLHSQLCGTKLREKYTVADREPCLINPADAKARDIVDGDVVRVFNDRGQCLAGAVVTDDIRKGVIRVCEGAWYDPVKTPMGKLCSYGDINNLTDNRSTSKLAQGNCGHTAIADVEKFKGDVPAVTVFNTPVNG</sequence>
<evidence type="ECO:0000256" key="9">
    <source>
        <dbReference type="ARBA" id="ARBA00049407"/>
    </source>
</evidence>
<feature type="binding site" evidence="14">
    <location>
        <position position="772"/>
    </location>
    <ligand>
        <name>Mo-bis(molybdopterin guanine dinucleotide)</name>
        <dbReference type="ChEBI" id="CHEBI:60539"/>
    </ligand>
</feature>
<evidence type="ECO:0000256" key="2">
    <source>
        <dbReference type="ARBA" id="ARBA00010312"/>
    </source>
</evidence>
<feature type="binding site" evidence="14">
    <location>
        <position position="360"/>
    </location>
    <ligand>
        <name>Mo-bis(molybdopterin guanine dinucleotide)</name>
        <dbReference type="ChEBI" id="CHEBI:60539"/>
    </ligand>
</feature>
<feature type="domain" description="Molybdopterin oxidoreductase N-terminal" evidence="18">
    <location>
        <begin position="44"/>
        <end position="84"/>
    </location>
</feature>
<proteinExistence type="inferred from homology"/>
<feature type="binding site" evidence="14">
    <location>
        <position position="516"/>
    </location>
    <ligand>
        <name>Mo-bis(molybdopterin guanine dinucleotide)</name>
        <dbReference type="ChEBI" id="CHEBI:60539"/>
    </ligand>
</feature>
<dbReference type="PROSITE" id="PS00490">
    <property type="entry name" value="MOLYBDOPTERIN_PROK_2"/>
    <property type="match status" value="1"/>
</dbReference>
<evidence type="ECO:0000256" key="15">
    <source>
        <dbReference type="SAM" id="MobiDB-lite"/>
    </source>
</evidence>
<dbReference type="Gene3D" id="3.40.228.10">
    <property type="entry name" value="Dimethylsulfoxide Reductase, domain 2"/>
    <property type="match status" value="1"/>
</dbReference>
<keyword evidence="4 14" id="KW-0500">Molybdenum</keyword>
<feature type="binding site" evidence="14">
    <location>
        <position position="150"/>
    </location>
    <ligand>
        <name>Mo-bis(molybdopterin guanine dinucleotide)</name>
        <dbReference type="ChEBI" id="CHEBI:60539"/>
    </ligand>
</feature>
<evidence type="ECO:0000256" key="12">
    <source>
        <dbReference type="ARBA" id="ARBA00066451"/>
    </source>
</evidence>
<accession>A0A285PIH5</accession>
<dbReference type="GO" id="GO:0050626">
    <property type="term" value="F:trimethylamine-N-oxide reductase (cytochrome c) activity"/>
    <property type="evidence" value="ECO:0007669"/>
    <property type="project" value="UniProtKB-EC"/>
</dbReference>
<evidence type="ECO:0000256" key="1">
    <source>
        <dbReference type="ARBA" id="ARBA00004418"/>
    </source>
</evidence>
<dbReference type="PROSITE" id="PS51318">
    <property type="entry name" value="TAT"/>
    <property type="match status" value="1"/>
</dbReference>
<evidence type="ECO:0000256" key="6">
    <source>
        <dbReference type="ARBA" id="ARBA00022729"/>
    </source>
</evidence>
<keyword evidence="5 14" id="KW-0479">Metal-binding</keyword>
<dbReference type="Gene3D" id="3.40.50.740">
    <property type="match status" value="1"/>
</dbReference>
<name>A0A285PIH5_9HYPH</name>
<dbReference type="InterPro" id="IPR041460">
    <property type="entry name" value="Molybdopterin_N"/>
</dbReference>
<dbReference type="RefSeq" id="WP_097155906.1">
    <property type="nucleotide sequence ID" value="NZ_OBEL01000009.1"/>
</dbReference>
<dbReference type="EC" id="1.8.5.3" evidence="12"/>
<dbReference type="Pfam" id="PF00384">
    <property type="entry name" value="Molybdopterin"/>
    <property type="match status" value="1"/>
</dbReference>
<comment type="subcellular location">
    <subcellularLocation>
        <location evidence="1">Periplasm</location>
    </subcellularLocation>
</comment>
<evidence type="ECO:0000256" key="3">
    <source>
        <dbReference type="ARBA" id="ARBA00011885"/>
    </source>
</evidence>
<dbReference type="PANTHER" id="PTHR43742:SF10">
    <property type="entry name" value="TRIMETHYLAMINE-N-OXIDE REDUCTASE 2"/>
    <property type="match status" value="1"/>
</dbReference>
<dbReference type="NCBIfam" id="NF011682">
    <property type="entry name" value="PRK15102.1"/>
    <property type="match status" value="1"/>
</dbReference>
<dbReference type="GO" id="GO:0030151">
    <property type="term" value="F:molybdenum ion binding"/>
    <property type="evidence" value="ECO:0007669"/>
    <property type="project" value="TreeGrafter"/>
</dbReference>
<dbReference type="PROSITE" id="PS00932">
    <property type="entry name" value="MOLYBDOPTERIN_PROK_3"/>
    <property type="match status" value="1"/>
</dbReference>
<dbReference type="PANTHER" id="PTHR43742">
    <property type="entry name" value="TRIMETHYLAMINE-N-OXIDE REDUCTASE"/>
    <property type="match status" value="1"/>
</dbReference>
<dbReference type="Gene3D" id="2.40.40.20">
    <property type="match status" value="1"/>
</dbReference>
<organism evidence="19 20">
    <name type="scientific">Cohaesibacter gelatinilyticus</name>
    <dbReference type="NCBI Taxonomy" id="372072"/>
    <lineage>
        <taxon>Bacteria</taxon>
        <taxon>Pseudomonadati</taxon>
        <taxon>Pseudomonadota</taxon>
        <taxon>Alphaproteobacteria</taxon>
        <taxon>Hyphomicrobiales</taxon>
        <taxon>Cohaesibacteraceae</taxon>
    </lineage>
</organism>
<protein>
    <recommendedName>
        <fullName evidence="13">Dimethyl sulfoxide/trimethylamine N-oxide reductase</fullName>
        <ecNumber evidence="3">1.7.2.3</ecNumber>
        <ecNumber evidence="12">1.8.5.3</ecNumber>
    </recommendedName>
</protein>
<dbReference type="FunFam" id="3.40.228.10:FF:000003">
    <property type="entry name" value="Biotin sulfoxide reductase 2"/>
    <property type="match status" value="1"/>
</dbReference>
<comment type="catalytic activity">
    <reaction evidence="10">
        <text>dimethyl sulfide + a menaquinone + H2O = dimethyl sulfoxide + a menaquinol</text>
        <dbReference type="Rhea" id="RHEA:28494"/>
        <dbReference type="Rhea" id="RHEA-COMP:9537"/>
        <dbReference type="Rhea" id="RHEA-COMP:9539"/>
        <dbReference type="ChEBI" id="CHEBI:15377"/>
        <dbReference type="ChEBI" id="CHEBI:16374"/>
        <dbReference type="ChEBI" id="CHEBI:17437"/>
        <dbReference type="ChEBI" id="CHEBI:18151"/>
        <dbReference type="ChEBI" id="CHEBI:28262"/>
        <dbReference type="EC" id="1.8.5.3"/>
    </reaction>
</comment>
<comment type="function">
    <text evidence="11">Catalyzes the reduction of dimethyl sulfoxide (DMSO) and trimethylamine N-oxide (TMAO) to dimethyl sulfide (DMS) and trimethylamine, respectively. The terminal DMSO reductase can also use various sulfoxides and N-oxide compounds as terminal electron acceptor in addition to DMSO and TMAO.</text>
</comment>
<dbReference type="GO" id="GO:0009055">
    <property type="term" value="F:electron transfer activity"/>
    <property type="evidence" value="ECO:0007669"/>
    <property type="project" value="TreeGrafter"/>
</dbReference>
<evidence type="ECO:0000256" key="14">
    <source>
        <dbReference type="PIRSR" id="PIRSR606658-1"/>
    </source>
</evidence>
<dbReference type="GO" id="GO:0030288">
    <property type="term" value="C:outer membrane-bounded periplasmic space"/>
    <property type="evidence" value="ECO:0007669"/>
    <property type="project" value="TreeGrafter"/>
</dbReference>
<feature type="domain" description="Molybdopterin dinucleotide-binding" evidence="17">
    <location>
        <begin position="673"/>
        <end position="790"/>
    </location>
</feature>
<feature type="binding site" evidence="14">
    <location>
        <position position="473"/>
    </location>
    <ligand>
        <name>Mo-bis(molybdopterin guanine dinucleotide)</name>
        <dbReference type="ChEBI" id="CHEBI:60539"/>
    </ligand>
</feature>
<keyword evidence="6" id="KW-0732">Signal</keyword>
<dbReference type="SUPFAM" id="SSF50692">
    <property type="entry name" value="ADC-like"/>
    <property type="match status" value="1"/>
</dbReference>
<dbReference type="GO" id="GO:0043546">
    <property type="term" value="F:molybdopterin cofactor binding"/>
    <property type="evidence" value="ECO:0007669"/>
    <property type="project" value="InterPro"/>
</dbReference>
<dbReference type="NCBIfam" id="TIGR00509">
    <property type="entry name" value="bisC_fam"/>
    <property type="match status" value="1"/>
</dbReference>
<gene>
    <name evidence="19" type="ORF">SAMN06265368_4651</name>
</gene>